<sequence>MRRRVMSQAVASQWIALMLLLVLAGALQGCPMVLMGVGATGGVAGTNYARGEMEQVHAAPYNTVWDATLHALRTMHVAVSETQKDQISAKAVGVKLDGTSVTVTVLPVTRDVTSVRVRVGTFGDRPASERIQGEIAVVLKRST</sequence>
<dbReference type="EMBL" id="NVQC01000020">
    <property type="protein sequence ID" value="PTL36033.1"/>
    <property type="molecule type" value="Genomic_DNA"/>
</dbReference>
<dbReference type="PROSITE" id="PS51257">
    <property type="entry name" value="PROKAR_LIPOPROTEIN"/>
    <property type="match status" value="1"/>
</dbReference>
<reference evidence="1 2" key="1">
    <citation type="submission" date="2017-09" db="EMBL/GenBank/DDBJ databases">
        <title>Bloom of a denitrifying methanotroph, Candidatus Methylomirabilis limnetica, in a deep stratified lake.</title>
        <authorList>
            <person name="Graf J.S."/>
            <person name="Marchant H.K."/>
            <person name="Tienken D."/>
            <person name="Hach P.F."/>
            <person name="Brand A."/>
            <person name="Schubert C.J."/>
            <person name="Kuypers M.M."/>
            <person name="Milucka J."/>
        </authorList>
    </citation>
    <scope>NUCLEOTIDE SEQUENCE [LARGE SCALE GENOMIC DNA]</scope>
    <source>
        <strain evidence="1 2">Zug</strain>
    </source>
</reference>
<accession>A0A2T4TY41</accession>
<name>A0A2T4TY41_9BACT</name>
<comment type="caution">
    <text evidence="1">The sequence shown here is derived from an EMBL/GenBank/DDBJ whole genome shotgun (WGS) entry which is preliminary data.</text>
</comment>
<reference evidence="2" key="2">
    <citation type="journal article" date="2018" name="Environ. Microbiol.">
        <title>Bloom of a denitrifying methanotroph, 'Candidatus Methylomirabilis limnetica', in a deep stratified lake.</title>
        <authorList>
            <person name="Graf J.S."/>
            <person name="Mayr M.J."/>
            <person name="Marchant H.K."/>
            <person name="Tienken D."/>
            <person name="Hach P.F."/>
            <person name="Brand A."/>
            <person name="Schubert C.J."/>
            <person name="Kuypers M.M."/>
            <person name="Milucka J."/>
        </authorList>
    </citation>
    <scope>NUCLEOTIDE SEQUENCE [LARGE SCALE GENOMIC DNA]</scope>
    <source>
        <strain evidence="2">Zug</strain>
    </source>
</reference>
<proteinExistence type="predicted"/>
<gene>
    <name evidence="1" type="ORF">CLG94_06975</name>
</gene>
<protein>
    <recommendedName>
        <fullName evidence="3">DUF3568 family protein</fullName>
    </recommendedName>
</protein>
<dbReference type="Proteomes" id="UP000241436">
    <property type="component" value="Unassembled WGS sequence"/>
</dbReference>
<dbReference type="Pfam" id="PF12092">
    <property type="entry name" value="DUF3568"/>
    <property type="match status" value="1"/>
</dbReference>
<organism evidence="1 2">
    <name type="scientific">Candidatus Methylomirabilis limnetica</name>
    <dbReference type="NCBI Taxonomy" id="2033718"/>
    <lineage>
        <taxon>Bacteria</taxon>
        <taxon>Candidatus Methylomirabilota</taxon>
        <taxon>Candidatus Methylomirabilia</taxon>
        <taxon>Candidatus Methylomirabilales</taxon>
        <taxon>Candidatus Methylomirabilaceae</taxon>
        <taxon>Candidatus Methylomirabilis</taxon>
    </lineage>
</organism>
<evidence type="ECO:0008006" key="3">
    <source>
        <dbReference type="Google" id="ProtNLM"/>
    </source>
</evidence>
<evidence type="ECO:0000313" key="1">
    <source>
        <dbReference type="EMBL" id="PTL36033.1"/>
    </source>
</evidence>
<keyword evidence="2" id="KW-1185">Reference proteome</keyword>
<dbReference type="InterPro" id="IPR021952">
    <property type="entry name" value="Flpp3-like"/>
</dbReference>
<evidence type="ECO:0000313" key="2">
    <source>
        <dbReference type="Proteomes" id="UP000241436"/>
    </source>
</evidence>
<dbReference type="AlphaFoldDB" id="A0A2T4TY41"/>